<protein>
    <submittedName>
        <fullName evidence="1">Uncharacterized protein</fullName>
    </submittedName>
</protein>
<proteinExistence type="predicted"/>
<reference evidence="1 2" key="1">
    <citation type="submission" date="2021-06" db="EMBL/GenBank/DDBJ databases">
        <title>Chromosome-level genome assembly of the red-tail catfish (Hemibagrus wyckioides).</title>
        <authorList>
            <person name="Shao F."/>
        </authorList>
    </citation>
    <scope>NUCLEOTIDE SEQUENCE [LARGE SCALE GENOMIC DNA]</scope>
    <source>
        <strain evidence="1">EC202008001</strain>
        <tissue evidence="1">Blood</tissue>
    </source>
</reference>
<evidence type="ECO:0000313" key="2">
    <source>
        <dbReference type="Proteomes" id="UP000824219"/>
    </source>
</evidence>
<comment type="caution">
    <text evidence="1">The sequence shown here is derived from an EMBL/GenBank/DDBJ whole genome shotgun (WGS) entry which is preliminary data.</text>
</comment>
<dbReference type="AlphaFoldDB" id="A0A9D3NPL0"/>
<accession>A0A9D3NPL0</accession>
<dbReference type="EMBL" id="JAHKSW010000012">
    <property type="protein sequence ID" value="KAG7325992.1"/>
    <property type="molecule type" value="Genomic_DNA"/>
</dbReference>
<organism evidence="1 2">
    <name type="scientific">Hemibagrus wyckioides</name>
    <dbReference type="NCBI Taxonomy" id="337641"/>
    <lineage>
        <taxon>Eukaryota</taxon>
        <taxon>Metazoa</taxon>
        <taxon>Chordata</taxon>
        <taxon>Craniata</taxon>
        <taxon>Vertebrata</taxon>
        <taxon>Euteleostomi</taxon>
        <taxon>Actinopterygii</taxon>
        <taxon>Neopterygii</taxon>
        <taxon>Teleostei</taxon>
        <taxon>Ostariophysi</taxon>
        <taxon>Siluriformes</taxon>
        <taxon>Bagridae</taxon>
        <taxon>Hemibagrus</taxon>
    </lineage>
</organism>
<dbReference type="Proteomes" id="UP000824219">
    <property type="component" value="Linkage Group LG12"/>
</dbReference>
<keyword evidence="2" id="KW-1185">Reference proteome</keyword>
<name>A0A9D3NPL0_9TELE</name>
<evidence type="ECO:0000313" key="1">
    <source>
        <dbReference type="EMBL" id="KAG7325992.1"/>
    </source>
</evidence>
<sequence>MLEVEDVVEIMEVLEVEDMEVVDIVKVVEDMEVVEKMLEVVDMVDMEADVSGIQLNLILQNEKRTSGLHSHYCSADEKTDWGSYSSDGTVLINLKRPWRSRTG</sequence>
<gene>
    <name evidence="1" type="ORF">KOW79_010917</name>
</gene>